<dbReference type="GO" id="GO:0006508">
    <property type="term" value="P:proteolysis"/>
    <property type="evidence" value="ECO:0007669"/>
    <property type="project" value="UniProtKB-KW"/>
</dbReference>
<dbReference type="GO" id="GO:0042277">
    <property type="term" value="F:peptide binding"/>
    <property type="evidence" value="ECO:0007669"/>
    <property type="project" value="TreeGrafter"/>
</dbReference>
<evidence type="ECO:0000256" key="5">
    <source>
        <dbReference type="ARBA" id="ARBA00022622"/>
    </source>
</evidence>
<dbReference type="GO" id="GO:0008270">
    <property type="term" value="F:zinc ion binding"/>
    <property type="evidence" value="ECO:0007669"/>
    <property type="project" value="UniProtKB-UniRule"/>
</dbReference>
<dbReference type="Gene3D" id="1.25.50.20">
    <property type="match status" value="1"/>
</dbReference>
<comment type="subcellular location">
    <subcellularLocation>
        <location evidence="2">Cell membrane</location>
        <topology evidence="2">Lipid-anchor</topology>
        <topology evidence="2">GPI-anchor</topology>
    </subcellularLocation>
    <subcellularLocation>
        <location evidence="1">Membrane</location>
        <topology evidence="1">Single-pass membrane protein</topology>
    </subcellularLocation>
</comment>
<feature type="site" description="Transition state stabilizer" evidence="19">
    <location>
        <position position="419"/>
    </location>
</feature>
<dbReference type="HOGENOM" id="CLU_003705_2_0_1"/>
<dbReference type="InterPro" id="IPR034016">
    <property type="entry name" value="M1_APN-typ"/>
</dbReference>
<sequence length="917" mass="106954">MKWILFFVAAFAQGLGSSDFSYDYYRLPTSLRPQKYHLSILTHLDNPEDLRFEGTVKIIIEVLENTKNITLHSKSLTIEESKTTLRQISGEKSENCVNSTAVNVDQDYYILHTCRELIASNIYELSLVFSAQLGSGLNGYYRSSYMCPQENKLRWISATQFEPIYARMAFPCFDEPALKASFVVTLGYHKNYTGLSNMPVKETKPHDHLPDYIWCEFEESLVMSTYLVAYSVNDFSHITSSLKDGPVFRTWARPNAIPQCRFAATFGPKVLNFYEELFQIKFPLTKIDQIAVPDFETHAMENWGLVIYKENILLHSYKNLDLSERQTANSIAHELAHQWFGNLVTMKWWTDLWLNEGFATFVGTLGVDHVYPKWHYKDMMHLTNILLLFQYDSLESSHPISQNITHAHTIKDNFDYIAYNKGSAVLRMMHAFLGEESFTYGLKTYLNLYAYKNAESDNLWESLTQASHKFGVLPGNYDVKTIMDSWILNTGFPVVNITRDYASRTANLSQERFVLSTNQSDLKSKSCWWVPLSYTTQADQDFNNTSPKVWLECDESGKSAPKTIKDLPGPDEWVIFNNQFSTLCIINYDTQNWNLLTKTLTTGSLKSFHIMNRAHLINDVLYLSWIGEQDYETAFGLVDYLQREIEYLPWKAADEGLDRIKDFINHTPYVGKFKSFIRKLTTPIYEKLNTTISWNSNPDKIMLLAITIKWACYCGIEDCIEKSLLMYRRWRSYPFGDEFNPVPKTLREIIYSTAIEHGNEEDWEFMWSRYQKSSEEAIQLRYLKALGFSQDELLLQRYLELIFDLEKPFSVDHFSDAFHALVSTQMGFELARKFILNNVDLIYKHLQRFNANAWAYGLFEPLSMLILSQDEFNSFKEFYYQLFYNSFADEMMEKLQLKLHFIERSSYQISEAISKFI</sequence>
<dbReference type="Gene3D" id="2.60.40.1910">
    <property type="match status" value="1"/>
</dbReference>
<dbReference type="eggNOG" id="KOG1046">
    <property type="taxonomic scope" value="Eukaryota"/>
</dbReference>
<dbReference type="SUPFAM" id="SSF55486">
    <property type="entry name" value="Metalloproteases ('zincins'), catalytic domain"/>
    <property type="match status" value="1"/>
</dbReference>
<dbReference type="Proteomes" id="UP000007801">
    <property type="component" value="Unassembled WGS sequence"/>
</dbReference>
<dbReference type="SUPFAM" id="SSF63737">
    <property type="entry name" value="Leukotriene A4 hydrolase N-terminal domain"/>
    <property type="match status" value="1"/>
</dbReference>
<feature type="chain" id="PRO_5006454415" description="Aminopeptidase" evidence="21">
    <location>
        <begin position="17"/>
        <end position="917"/>
    </location>
</feature>
<dbReference type="KEGG" id="dan:6501604"/>
<dbReference type="Pfam" id="PF01433">
    <property type="entry name" value="Peptidase_M1"/>
    <property type="match status" value="1"/>
</dbReference>
<keyword evidence="11 18" id="KW-0862">Zinc</keyword>
<dbReference type="InterPro" id="IPR024571">
    <property type="entry name" value="ERAP1-like_C_dom"/>
</dbReference>
<dbReference type="PANTHER" id="PTHR11533">
    <property type="entry name" value="PROTEASE M1 ZINC METALLOPROTEASE"/>
    <property type="match status" value="1"/>
</dbReference>
<evidence type="ECO:0000256" key="19">
    <source>
        <dbReference type="PIRSR" id="PIRSR634016-4"/>
    </source>
</evidence>
<evidence type="ECO:0000256" key="3">
    <source>
        <dbReference type="ARBA" id="ARBA00010136"/>
    </source>
</evidence>
<evidence type="ECO:0000256" key="13">
    <source>
        <dbReference type="ARBA" id="ARBA00023049"/>
    </source>
</evidence>
<dbReference type="GO" id="GO:0005737">
    <property type="term" value="C:cytoplasm"/>
    <property type="evidence" value="ECO:0007669"/>
    <property type="project" value="TreeGrafter"/>
</dbReference>
<evidence type="ECO:0000256" key="11">
    <source>
        <dbReference type="ARBA" id="ARBA00022833"/>
    </source>
</evidence>
<feature type="binding site" evidence="18">
    <location>
        <position position="337"/>
    </location>
    <ligand>
        <name>Zn(2+)</name>
        <dbReference type="ChEBI" id="CHEBI:29105"/>
        <note>catalytic</note>
    </ligand>
</feature>
<keyword evidence="5" id="KW-0336">GPI-anchor</keyword>
<dbReference type="PANTHER" id="PTHR11533:SF253">
    <property type="entry name" value="AMINOPEPTIDASE-RELATED"/>
    <property type="match status" value="1"/>
</dbReference>
<dbReference type="EC" id="3.4.11.-" evidence="20"/>
<feature type="domain" description="Peptidase M1 membrane alanine aminopeptidase" evidence="22">
    <location>
        <begin position="266"/>
        <end position="486"/>
    </location>
</feature>
<keyword evidence="8 18" id="KW-0479">Metal-binding</keyword>
<dbReference type="GO" id="GO:0070006">
    <property type="term" value="F:metalloaminopeptidase activity"/>
    <property type="evidence" value="ECO:0007669"/>
    <property type="project" value="TreeGrafter"/>
</dbReference>
<dbReference type="GeneID" id="6501604"/>
<dbReference type="GO" id="GO:0043171">
    <property type="term" value="P:peptide catabolic process"/>
    <property type="evidence" value="ECO:0007669"/>
    <property type="project" value="TreeGrafter"/>
</dbReference>
<evidence type="ECO:0000256" key="8">
    <source>
        <dbReference type="ARBA" id="ARBA00022723"/>
    </source>
</evidence>
<keyword evidence="26" id="KW-1185">Reference proteome</keyword>
<dbReference type="CDD" id="cd09601">
    <property type="entry name" value="M1_APN-Q_like"/>
    <property type="match status" value="1"/>
</dbReference>
<keyword evidence="14" id="KW-0472">Membrane</keyword>
<keyword evidence="12" id="KW-1133">Transmembrane helix</keyword>
<evidence type="ECO:0000256" key="18">
    <source>
        <dbReference type="PIRSR" id="PIRSR634016-3"/>
    </source>
</evidence>
<comment type="similarity">
    <text evidence="3 20">Belongs to the peptidase M1 family.</text>
</comment>
<dbReference type="InterPro" id="IPR050344">
    <property type="entry name" value="Peptidase_M1_aminopeptidases"/>
</dbReference>
<evidence type="ECO:0000256" key="12">
    <source>
        <dbReference type="ARBA" id="ARBA00022989"/>
    </source>
</evidence>
<keyword evidence="10 20" id="KW-0378">Hydrolase</keyword>
<evidence type="ECO:0000259" key="23">
    <source>
        <dbReference type="Pfam" id="PF11838"/>
    </source>
</evidence>
<dbReference type="InterPro" id="IPR001930">
    <property type="entry name" value="Peptidase_M1"/>
</dbReference>
<dbReference type="OrthoDB" id="10031169at2759"/>
<dbReference type="InParanoid" id="B3LZF4"/>
<feature type="signal peptide" evidence="21">
    <location>
        <begin position="1"/>
        <end position="16"/>
    </location>
</feature>
<keyword evidence="9 21" id="KW-0732">Signal</keyword>
<keyword evidence="7" id="KW-0812">Transmembrane</keyword>
<dbReference type="SMR" id="B3LZF4"/>
<evidence type="ECO:0000256" key="16">
    <source>
        <dbReference type="ARBA" id="ARBA00023288"/>
    </source>
</evidence>
<evidence type="ECO:0000256" key="10">
    <source>
        <dbReference type="ARBA" id="ARBA00022801"/>
    </source>
</evidence>
<proteinExistence type="inferred from homology"/>
<keyword evidence="4" id="KW-1003">Cell membrane</keyword>
<feature type="binding site" evidence="18">
    <location>
        <position position="356"/>
    </location>
    <ligand>
        <name>Zn(2+)</name>
        <dbReference type="ChEBI" id="CHEBI:29105"/>
        <note>catalytic</note>
    </ligand>
</feature>
<organism evidence="25 26">
    <name type="scientific">Drosophila ananassae</name>
    <name type="common">Fruit fly</name>
    <dbReference type="NCBI Taxonomy" id="7217"/>
    <lineage>
        <taxon>Eukaryota</taxon>
        <taxon>Metazoa</taxon>
        <taxon>Ecdysozoa</taxon>
        <taxon>Arthropoda</taxon>
        <taxon>Hexapoda</taxon>
        <taxon>Insecta</taxon>
        <taxon>Pterygota</taxon>
        <taxon>Neoptera</taxon>
        <taxon>Endopterygota</taxon>
        <taxon>Diptera</taxon>
        <taxon>Brachycera</taxon>
        <taxon>Muscomorpha</taxon>
        <taxon>Ephydroidea</taxon>
        <taxon>Drosophilidae</taxon>
        <taxon>Drosophila</taxon>
        <taxon>Sophophora</taxon>
    </lineage>
</organism>
<evidence type="ECO:0000256" key="4">
    <source>
        <dbReference type="ARBA" id="ARBA00022475"/>
    </source>
</evidence>
<keyword evidence="20" id="KW-0031">Aminopeptidase</keyword>
<evidence type="ECO:0000256" key="20">
    <source>
        <dbReference type="RuleBase" id="RU364040"/>
    </source>
</evidence>
<dbReference type="InterPro" id="IPR014782">
    <property type="entry name" value="Peptidase_M1_dom"/>
</dbReference>
<gene>
    <name evidence="25" type="primary">Dana\GF18836</name>
    <name evidence="25" type="synonym">dana_GLEANR_20092</name>
    <name evidence="25" type="ORF">GF18836</name>
</gene>
<dbReference type="InterPro" id="IPR027268">
    <property type="entry name" value="Peptidase_M4/M1_CTD_sf"/>
</dbReference>
<feature type="domain" description="ERAP1-like C-terminal" evidence="23">
    <location>
        <begin position="573"/>
        <end position="879"/>
    </location>
</feature>
<keyword evidence="13 20" id="KW-0482">Metalloprotease</keyword>
<dbReference type="Pfam" id="PF11838">
    <property type="entry name" value="ERAP1_C"/>
    <property type="match status" value="1"/>
</dbReference>
<dbReference type="GO" id="GO:0005615">
    <property type="term" value="C:extracellular space"/>
    <property type="evidence" value="ECO:0007669"/>
    <property type="project" value="TreeGrafter"/>
</dbReference>
<dbReference type="EMBL" id="CH902617">
    <property type="protein sequence ID" value="EDV44133.2"/>
    <property type="molecule type" value="Genomic_DNA"/>
</dbReference>
<evidence type="ECO:0000256" key="15">
    <source>
        <dbReference type="ARBA" id="ARBA00023180"/>
    </source>
</evidence>
<dbReference type="InterPro" id="IPR042097">
    <property type="entry name" value="Aminopeptidase_N-like_N_sf"/>
</dbReference>
<protein>
    <recommendedName>
        <fullName evidence="20">Aminopeptidase</fullName>
        <ecNumber evidence="20">3.4.11.-</ecNumber>
    </recommendedName>
</protein>
<keyword evidence="15" id="KW-0325">Glycoprotein</keyword>
<evidence type="ECO:0000256" key="14">
    <source>
        <dbReference type="ARBA" id="ARBA00023136"/>
    </source>
</evidence>
<comment type="cofactor">
    <cofactor evidence="18 20">
        <name>Zn(2+)</name>
        <dbReference type="ChEBI" id="CHEBI:29105"/>
    </cofactor>
    <text evidence="18 20">Binds 1 zinc ion per subunit.</text>
</comment>
<evidence type="ECO:0000256" key="17">
    <source>
        <dbReference type="PIRSR" id="PIRSR634016-1"/>
    </source>
</evidence>
<feature type="active site" description="Proton acceptor" evidence="17">
    <location>
        <position position="334"/>
    </location>
</feature>
<dbReference type="PRINTS" id="PR00756">
    <property type="entry name" value="ALADIPTASE"/>
</dbReference>
<evidence type="ECO:0000256" key="9">
    <source>
        <dbReference type="ARBA" id="ARBA00022729"/>
    </source>
</evidence>
<dbReference type="MEROPS" id="M01.A09"/>
<evidence type="ECO:0000256" key="6">
    <source>
        <dbReference type="ARBA" id="ARBA00022670"/>
    </source>
</evidence>
<evidence type="ECO:0000256" key="2">
    <source>
        <dbReference type="ARBA" id="ARBA00004609"/>
    </source>
</evidence>
<evidence type="ECO:0000313" key="26">
    <source>
        <dbReference type="Proteomes" id="UP000007801"/>
    </source>
</evidence>
<dbReference type="GO" id="GO:0005886">
    <property type="term" value="C:plasma membrane"/>
    <property type="evidence" value="ECO:0007669"/>
    <property type="project" value="UniProtKB-SubCell"/>
</dbReference>
<dbReference type="FunFam" id="2.60.40.1910:FF:000008">
    <property type="entry name" value="Aminopeptidase"/>
    <property type="match status" value="1"/>
</dbReference>
<evidence type="ECO:0000256" key="7">
    <source>
        <dbReference type="ARBA" id="ARBA00022692"/>
    </source>
</evidence>
<accession>B3LZF4</accession>
<reference evidence="25 26" key="1">
    <citation type="journal article" date="2007" name="Nature">
        <title>Evolution of genes and genomes on the Drosophila phylogeny.</title>
        <authorList>
            <consortium name="Drosophila 12 Genomes Consortium"/>
            <person name="Clark A.G."/>
            <person name="Eisen M.B."/>
            <person name="Smith D.R."/>
            <person name="Bergman C.M."/>
            <person name="Oliver B."/>
            <person name="Markow T.A."/>
            <person name="Kaufman T.C."/>
            <person name="Kellis M."/>
            <person name="Gelbart W."/>
            <person name="Iyer V.N."/>
            <person name="Pollard D.A."/>
            <person name="Sackton T.B."/>
            <person name="Larracuente A.M."/>
            <person name="Singh N.D."/>
            <person name="Abad J.P."/>
            <person name="Abt D.N."/>
            <person name="Adryan B."/>
            <person name="Aguade M."/>
            <person name="Akashi H."/>
            <person name="Anderson W.W."/>
            <person name="Aquadro C.F."/>
            <person name="Ardell D.H."/>
            <person name="Arguello R."/>
            <person name="Artieri C.G."/>
            <person name="Barbash D.A."/>
            <person name="Barker D."/>
            <person name="Barsanti P."/>
            <person name="Batterham P."/>
            <person name="Batzoglou S."/>
            <person name="Begun D."/>
            <person name="Bhutkar A."/>
            <person name="Blanco E."/>
            <person name="Bosak S.A."/>
            <person name="Bradley R.K."/>
            <person name="Brand A.D."/>
            <person name="Brent M.R."/>
            <person name="Brooks A.N."/>
            <person name="Brown R.H."/>
            <person name="Butlin R.K."/>
            <person name="Caggese C."/>
            <person name="Calvi B.R."/>
            <person name="Bernardo de Carvalho A."/>
            <person name="Caspi A."/>
            <person name="Castrezana S."/>
            <person name="Celniker S.E."/>
            <person name="Chang J.L."/>
            <person name="Chapple C."/>
            <person name="Chatterji S."/>
            <person name="Chinwalla A."/>
            <person name="Civetta A."/>
            <person name="Clifton S.W."/>
            <person name="Comeron J.M."/>
            <person name="Costello J.C."/>
            <person name="Coyne J.A."/>
            <person name="Daub J."/>
            <person name="David R.G."/>
            <person name="Delcher A.L."/>
            <person name="Delehaunty K."/>
            <person name="Do C.B."/>
            <person name="Ebling H."/>
            <person name="Edwards K."/>
            <person name="Eickbush T."/>
            <person name="Evans J.D."/>
            <person name="Filipski A."/>
            <person name="Findeiss S."/>
            <person name="Freyhult E."/>
            <person name="Fulton L."/>
            <person name="Fulton R."/>
            <person name="Garcia A.C."/>
            <person name="Gardiner A."/>
            <person name="Garfield D.A."/>
            <person name="Garvin B.E."/>
            <person name="Gibson G."/>
            <person name="Gilbert D."/>
            <person name="Gnerre S."/>
            <person name="Godfrey J."/>
            <person name="Good R."/>
            <person name="Gotea V."/>
            <person name="Gravely B."/>
            <person name="Greenberg A.J."/>
            <person name="Griffiths-Jones S."/>
            <person name="Gross S."/>
            <person name="Guigo R."/>
            <person name="Gustafson E.A."/>
            <person name="Haerty W."/>
            <person name="Hahn M.W."/>
            <person name="Halligan D.L."/>
            <person name="Halpern A.L."/>
            <person name="Halter G.M."/>
            <person name="Han M.V."/>
            <person name="Heger A."/>
            <person name="Hillier L."/>
            <person name="Hinrichs A.S."/>
            <person name="Holmes I."/>
            <person name="Hoskins R.A."/>
            <person name="Hubisz M.J."/>
            <person name="Hultmark D."/>
            <person name="Huntley M.A."/>
            <person name="Jaffe D.B."/>
            <person name="Jagadeeshan S."/>
            <person name="Jeck W.R."/>
            <person name="Johnson J."/>
            <person name="Jones C.D."/>
            <person name="Jordan W.C."/>
            <person name="Karpen G.H."/>
            <person name="Kataoka E."/>
            <person name="Keightley P.D."/>
            <person name="Kheradpour P."/>
            <person name="Kirkness E.F."/>
            <person name="Koerich L.B."/>
            <person name="Kristiansen K."/>
            <person name="Kudrna D."/>
            <person name="Kulathinal R.J."/>
            <person name="Kumar S."/>
            <person name="Kwok R."/>
            <person name="Lander E."/>
            <person name="Langley C.H."/>
            <person name="Lapoint R."/>
            <person name="Lazzaro B.P."/>
            <person name="Lee S.J."/>
            <person name="Levesque L."/>
            <person name="Li R."/>
            <person name="Lin C.F."/>
            <person name="Lin M.F."/>
            <person name="Lindblad-Toh K."/>
            <person name="Llopart A."/>
            <person name="Long M."/>
            <person name="Low L."/>
            <person name="Lozovsky E."/>
            <person name="Lu J."/>
            <person name="Luo M."/>
            <person name="Machado C.A."/>
            <person name="Makalowski W."/>
            <person name="Marzo M."/>
            <person name="Matsuda M."/>
            <person name="Matzkin L."/>
            <person name="McAllister B."/>
            <person name="McBride C.S."/>
            <person name="McKernan B."/>
            <person name="McKernan K."/>
            <person name="Mendez-Lago M."/>
            <person name="Minx P."/>
            <person name="Mollenhauer M.U."/>
            <person name="Montooth K."/>
            <person name="Mount S.M."/>
            <person name="Mu X."/>
            <person name="Myers E."/>
            <person name="Negre B."/>
            <person name="Newfeld S."/>
            <person name="Nielsen R."/>
            <person name="Noor M.A."/>
            <person name="O'Grady P."/>
            <person name="Pachter L."/>
            <person name="Papaceit M."/>
            <person name="Parisi M.J."/>
            <person name="Parisi M."/>
            <person name="Parts L."/>
            <person name="Pedersen J.S."/>
            <person name="Pesole G."/>
            <person name="Phillippy A.M."/>
            <person name="Ponting C.P."/>
            <person name="Pop M."/>
            <person name="Porcelli D."/>
            <person name="Powell J.R."/>
            <person name="Prohaska S."/>
            <person name="Pruitt K."/>
            <person name="Puig M."/>
            <person name="Quesneville H."/>
            <person name="Ram K.R."/>
            <person name="Rand D."/>
            <person name="Rasmussen M.D."/>
            <person name="Reed L.K."/>
            <person name="Reenan R."/>
            <person name="Reily A."/>
            <person name="Remington K.A."/>
            <person name="Rieger T.T."/>
            <person name="Ritchie M.G."/>
            <person name="Robin C."/>
            <person name="Rogers Y.H."/>
            <person name="Rohde C."/>
            <person name="Rozas J."/>
            <person name="Rubenfield M.J."/>
            <person name="Ruiz A."/>
            <person name="Russo S."/>
            <person name="Salzberg S.L."/>
            <person name="Sanchez-Gracia A."/>
            <person name="Saranga D.J."/>
            <person name="Sato H."/>
            <person name="Schaeffer S.W."/>
            <person name="Schatz M.C."/>
            <person name="Schlenke T."/>
            <person name="Schwartz R."/>
            <person name="Segarra C."/>
            <person name="Singh R.S."/>
            <person name="Sirot L."/>
            <person name="Sirota M."/>
            <person name="Sisneros N.B."/>
            <person name="Smith C.D."/>
            <person name="Smith T.F."/>
            <person name="Spieth J."/>
            <person name="Stage D.E."/>
            <person name="Stark A."/>
            <person name="Stephan W."/>
            <person name="Strausberg R.L."/>
            <person name="Strempel S."/>
            <person name="Sturgill D."/>
            <person name="Sutton G."/>
            <person name="Sutton G.G."/>
            <person name="Tao W."/>
            <person name="Teichmann S."/>
            <person name="Tobari Y.N."/>
            <person name="Tomimura Y."/>
            <person name="Tsolas J.M."/>
            <person name="Valente V.L."/>
            <person name="Venter E."/>
            <person name="Venter J.C."/>
            <person name="Vicario S."/>
            <person name="Vieira F.G."/>
            <person name="Vilella A.J."/>
            <person name="Villasante A."/>
            <person name="Walenz B."/>
            <person name="Wang J."/>
            <person name="Wasserman M."/>
            <person name="Watts T."/>
            <person name="Wilson D."/>
            <person name="Wilson R.K."/>
            <person name="Wing R.A."/>
            <person name="Wolfner M.F."/>
            <person name="Wong A."/>
            <person name="Wong G.K."/>
            <person name="Wu C.I."/>
            <person name="Wu G."/>
            <person name="Yamamoto D."/>
            <person name="Yang H.P."/>
            <person name="Yang S.P."/>
            <person name="Yorke J.A."/>
            <person name="Yoshida K."/>
            <person name="Zdobnov E."/>
            <person name="Zhang P."/>
            <person name="Zhang Y."/>
            <person name="Zimin A.V."/>
            <person name="Baldwin J."/>
            <person name="Abdouelleil A."/>
            <person name="Abdulkadir J."/>
            <person name="Abebe A."/>
            <person name="Abera B."/>
            <person name="Abreu J."/>
            <person name="Acer S.C."/>
            <person name="Aftuck L."/>
            <person name="Alexander A."/>
            <person name="An P."/>
            <person name="Anderson E."/>
            <person name="Anderson S."/>
            <person name="Arachi H."/>
            <person name="Azer M."/>
            <person name="Bachantsang P."/>
            <person name="Barry A."/>
            <person name="Bayul T."/>
            <person name="Berlin A."/>
            <person name="Bessette D."/>
            <person name="Bloom T."/>
            <person name="Blye J."/>
            <person name="Boguslavskiy L."/>
            <person name="Bonnet C."/>
            <person name="Boukhgalter B."/>
            <person name="Bourzgui I."/>
            <person name="Brown A."/>
            <person name="Cahill P."/>
            <person name="Channer S."/>
            <person name="Cheshatsang Y."/>
            <person name="Chuda L."/>
            <person name="Citroen M."/>
            <person name="Collymore A."/>
            <person name="Cooke P."/>
            <person name="Costello M."/>
            <person name="D'Aco K."/>
            <person name="Daza R."/>
            <person name="De Haan G."/>
            <person name="DeGray S."/>
            <person name="DeMaso C."/>
            <person name="Dhargay N."/>
            <person name="Dooley K."/>
            <person name="Dooley E."/>
            <person name="Doricent M."/>
            <person name="Dorje P."/>
            <person name="Dorjee K."/>
            <person name="Dupes A."/>
            <person name="Elong R."/>
            <person name="Falk J."/>
            <person name="Farina A."/>
            <person name="Faro S."/>
            <person name="Ferguson D."/>
            <person name="Fisher S."/>
            <person name="Foley C.D."/>
            <person name="Franke A."/>
            <person name="Friedrich D."/>
            <person name="Gadbois L."/>
            <person name="Gearin G."/>
            <person name="Gearin C.R."/>
            <person name="Giannoukos G."/>
            <person name="Goode T."/>
            <person name="Graham J."/>
            <person name="Grandbois E."/>
            <person name="Grewal S."/>
            <person name="Gyaltsen K."/>
            <person name="Hafez N."/>
            <person name="Hagos B."/>
            <person name="Hall J."/>
            <person name="Henson C."/>
            <person name="Hollinger A."/>
            <person name="Honan T."/>
            <person name="Huard M.D."/>
            <person name="Hughes L."/>
            <person name="Hurhula B."/>
            <person name="Husby M.E."/>
            <person name="Kamat A."/>
            <person name="Kanga B."/>
            <person name="Kashin S."/>
            <person name="Khazanovich D."/>
            <person name="Kisner P."/>
            <person name="Lance K."/>
            <person name="Lara M."/>
            <person name="Lee W."/>
            <person name="Lennon N."/>
            <person name="Letendre F."/>
            <person name="LeVine R."/>
            <person name="Lipovsky A."/>
            <person name="Liu X."/>
            <person name="Liu J."/>
            <person name="Liu S."/>
            <person name="Lokyitsang T."/>
            <person name="Lokyitsang Y."/>
            <person name="Lubonja R."/>
            <person name="Lui A."/>
            <person name="MacDonald P."/>
            <person name="Magnisalis V."/>
            <person name="Maru K."/>
            <person name="Matthews C."/>
            <person name="McCusker W."/>
            <person name="McDonough S."/>
            <person name="Mehta T."/>
            <person name="Meldrim J."/>
            <person name="Meneus L."/>
            <person name="Mihai O."/>
            <person name="Mihalev A."/>
            <person name="Mihova T."/>
            <person name="Mittelman R."/>
            <person name="Mlenga V."/>
            <person name="Montmayeur A."/>
            <person name="Mulrain L."/>
            <person name="Navidi A."/>
            <person name="Naylor J."/>
            <person name="Negash T."/>
            <person name="Nguyen T."/>
            <person name="Nguyen N."/>
            <person name="Nicol R."/>
            <person name="Norbu C."/>
            <person name="Norbu N."/>
            <person name="Novod N."/>
            <person name="O'Neill B."/>
            <person name="Osman S."/>
            <person name="Markiewicz E."/>
            <person name="Oyono O.L."/>
            <person name="Patti C."/>
            <person name="Phunkhang P."/>
            <person name="Pierre F."/>
            <person name="Priest M."/>
            <person name="Raghuraman S."/>
            <person name="Rege F."/>
            <person name="Reyes R."/>
            <person name="Rise C."/>
            <person name="Rogov P."/>
            <person name="Ross K."/>
            <person name="Ryan E."/>
            <person name="Settipalli S."/>
            <person name="Shea T."/>
            <person name="Sherpa N."/>
            <person name="Shi L."/>
            <person name="Shih D."/>
            <person name="Sparrow T."/>
            <person name="Spaulding J."/>
            <person name="Stalker J."/>
            <person name="Stange-Thomann N."/>
            <person name="Stavropoulos S."/>
            <person name="Stone C."/>
            <person name="Strader C."/>
            <person name="Tesfaye S."/>
            <person name="Thomson T."/>
            <person name="Thoulutsang Y."/>
            <person name="Thoulutsang D."/>
            <person name="Topham K."/>
            <person name="Topping I."/>
            <person name="Tsamla T."/>
            <person name="Vassiliev H."/>
            <person name="Vo A."/>
            <person name="Wangchuk T."/>
            <person name="Wangdi T."/>
            <person name="Weiand M."/>
            <person name="Wilkinson J."/>
            <person name="Wilson A."/>
            <person name="Yadav S."/>
            <person name="Young G."/>
            <person name="Yu Q."/>
            <person name="Zembek L."/>
            <person name="Zhong D."/>
            <person name="Zimmer A."/>
            <person name="Zwirko Z."/>
            <person name="Jaffe D.B."/>
            <person name="Alvarez P."/>
            <person name="Brockman W."/>
            <person name="Butler J."/>
            <person name="Chin C."/>
            <person name="Gnerre S."/>
            <person name="Grabherr M."/>
            <person name="Kleber M."/>
            <person name="Mauceli E."/>
            <person name="MacCallum I."/>
        </authorList>
    </citation>
    <scope>NUCLEOTIDE SEQUENCE [LARGE SCALE GENOMIC DNA]</scope>
    <source>
        <strain evidence="26">Tucson 14024-0371.13</strain>
    </source>
</reference>
<dbReference type="Pfam" id="PF17900">
    <property type="entry name" value="Peptidase_M1_N"/>
    <property type="match status" value="1"/>
</dbReference>
<dbReference type="InterPro" id="IPR045357">
    <property type="entry name" value="Aminopeptidase_N-like_N"/>
</dbReference>
<feature type="domain" description="Aminopeptidase N-like N-terminal" evidence="24">
    <location>
        <begin position="33"/>
        <end position="227"/>
    </location>
</feature>
<evidence type="ECO:0000259" key="22">
    <source>
        <dbReference type="Pfam" id="PF01433"/>
    </source>
</evidence>
<keyword evidence="6 20" id="KW-0645">Protease</keyword>
<dbReference type="AlphaFoldDB" id="B3LZF4"/>
<dbReference type="FunFam" id="1.10.390.10:FF:000016">
    <property type="entry name" value="Glutamyl aminopeptidase"/>
    <property type="match status" value="1"/>
</dbReference>
<feature type="binding site" evidence="18">
    <location>
        <position position="333"/>
    </location>
    <ligand>
        <name>Zn(2+)</name>
        <dbReference type="ChEBI" id="CHEBI:29105"/>
        <note>catalytic</note>
    </ligand>
</feature>
<evidence type="ECO:0000256" key="1">
    <source>
        <dbReference type="ARBA" id="ARBA00004167"/>
    </source>
</evidence>
<dbReference type="GO" id="GO:0098552">
    <property type="term" value="C:side of membrane"/>
    <property type="evidence" value="ECO:0007669"/>
    <property type="project" value="UniProtKB-KW"/>
</dbReference>
<evidence type="ECO:0000256" key="21">
    <source>
        <dbReference type="SAM" id="SignalP"/>
    </source>
</evidence>
<evidence type="ECO:0000259" key="24">
    <source>
        <dbReference type="Pfam" id="PF17900"/>
    </source>
</evidence>
<dbReference type="FunFam" id="2.60.40.1730:FF:000016">
    <property type="entry name" value="Aminopeptidase"/>
    <property type="match status" value="1"/>
</dbReference>
<evidence type="ECO:0000313" key="25">
    <source>
        <dbReference type="EMBL" id="EDV44133.2"/>
    </source>
</evidence>
<dbReference type="Gene3D" id="1.10.390.10">
    <property type="entry name" value="Neutral Protease Domain 2"/>
    <property type="match status" value="1"/>
</dbReference>
<keyword evidence="16" id="KW-0449">Lipoprotein</keyword>
<name>B3LZF4_DROAN</name>
<dbReference type="Gene3D" id="2.60.40.1730">
    <property type="entry name" value="tricorn interacting facor f3 domain"/>
    <property type="match status" value="1"/>
</dbReference>